<feature type="compositionally biased region" description="Pro residues" evidence="1">
    <location>
        <begin position="19"/>
        <end position="39"/>
    </location>
</feature>
<dbReference type="GO" id="GO:0005683">
    <property type="term" value="C:U7 snRNP"/>
    <property type="evidence" value="ECO:0007669"/>
    <property type="project" value="TreeGrafter"/>
</dbReference>
<feature type="compositionally biased region" description="Low complexity" evidence="1">
    <location>
        <begin position="261"/>
        <end position="271"/>
    </location>
</feature>
<proteinExistence type="predicted"/>
<dbReference type="SUPFAM" id="SSF50182">
    <property type="entry name" value="Sm-like ribonucleoproteins"/>
    <property type="match status" value="1"/>
</dbReference>
<evidence type="ECO:0000313" key="3">
    <source>
        <dbReference type="EMBL" id="GLC49128.1"/>
    </source>
</evidence>
<accession>A0A9W6BBS8</accession>
<feature type="region of interest" description="Disordered" evidence="1">
    <location>
        <begin position="1"/>
        <end position="97"/>
    </location>
</feature>
<sequence>MDVDPPEHVQHALGGHQPPAQPSPPAAVPERPQPAPAPGPGAAAGAPPASSRPAAAAASADSSENGEASPPPDWEPPPQAASSPTDDPPSPSLDFLSPSFDALRALHTPGLRPPLPAVRPLDNVSVCRRLLPPDLPESITLEQIKAKEEAHKKHLRFKESALRLRERIHSGTTHSLDRVLSAAAAASPGPLDTLRRWRDAAARVCVTTRHACGVRGRATGELTAYDRLMNIVLRDVAESYTVPVRRVKEYKALVPAAAPPSDAVGVGSSSSDGGGGGMVEVTRTRIVRRREVRHRQLGQVFIKGDNVVAVHLAPAEEDGEVVGTGDTAVRIDAAGASMTPSPAPGFGTGAPQGPGPGSGLVRGSGGGLGMRPTAGVAGRQESPMPPAQPPQVPPPHAPAAGPGMGVVLLVPMAAVAAPVAAEVAAVSGARAGAAAGPAAVGPGVRPDWQAGAGAGGCGDAVHWGGRGWGPQLCVRCGGAGEQKQAATVQVLGLWPHGGATPKPASSCRSRRSALCSCSVPAVTPWY</sequence>
<dbReference type="GO" id="GO:0071209">
    <property type="term" value="F:U7 snRNA binding"/>
    <property type="evidence" value="ECO:0007669"/>
    <property type="project" value="InterPro"/>
</dbReference>
<dbReference type="InterPro" id="IPR001163">
    <property type="entry name" value="Sm_dom_euk/arc"/>
</dbReference>
<feature type="compositionally biased region" description="Basic and acidic residues" evidence="1">
    <location>
        <begin position="1"/>
        <end position="10"/>
    </location>
</feature>
<keyword evidence="4" id="KW-1185">Reference proteome</keyword>
<evidence type="ECO:0000256" key="1">
    <source>
        <dbReference type="SAM" id="MobiDB-lite"/>
    </source>
</evidence>
<reference evidence="3 4" key="1">
    <citation type="journal article" date="2023" name="Commun. Biol.">
        <title>Reorganization of the ancestral sex-determining regions during the evolution of trioecy in Pleodorina starrii.</title>
        <authorList>
            <person name="Takahashi K."/>
            <person name="Suzuki S."/>
            <person name="Kawai-Toyooka H."/>
            <person name="Yamamoto K."/>
            <person name="Hamaji T."/>
            <person name="Ootsuki R."/>
            <person name="Yamaguchi H."/>
            <person name="Kawachi M."/>
            <person name="Higashiyama T."/>
            <person name="Nozaki H."/>
        </authorList>
    </citation>
    <scope>NUCLEOTIDE SEQUENCE [LARGE SCALE GENOMIC DNA]</scope>
    <source>
        <strain evidence="3 4">NIES-4479</strain>
    </source>
</reference>
<feature type="domain" description="Sm" evidence="2">
    <location>
        <begin position="192"/>
        <end position="312"/>
    </location>
</feature>
<dbReference type="EMBL" id="BRXU01000002">
    <property type="protein sequence ID" value="GLC49128.1"/>
    <property type="molecule type" value="Genomic_DNA"/>
</dbReference>
<evidence type="ECO:0000259" key="2">
    <source>
        <dbReference type="SMART" id="SM00651"/>
    </source>
</evidence>
<dbReference type="Gene3D" id="2.30.30.100">
    <property type="match status" value="1"/>
</dbReference>
<dbReference type="GO" id="GO:0006398">
    <property type="term" value="P:mRNA 3'-end processing by stem-loop binding and cleavage"/>
    <property type="evidence" value="ECO:0007669"/>
    <property type="project" value="TreeGrafter"/>
</dbReference>
<dbReference type="PANTHER" id="PTHR21415">
    <property type="entry name" value="U7 SNRNA-ASSOCIATED SM-LIKE PROTEIN LSM11"/>
    <property type="match status" value="1"/>
</dbReference>
<dbReference type="SMART" id="SM00651">
    <property type="entry name" value="Sm"/>
    <property type="match status" value="1"/>
</dbReference>
<evidence type="ECO:0000313" key="4">
    <source>
        <dbReference type="Proteomes" id="UP001165080"/>
    </source>
</evidence>
<gene>
    <name evidence="3" type="primary">PLEST006604</name>
    <name evidence="3" type="ORF">PLESTB_000185500</name>
</gene>
<comment type="caution">
    <text evidence="3">The sequence shown here is derived from an EMBL/GenBank/DDBJ whole genome shotgun (WGS) entry which is preliminary data.</text>
</comment>
<dbReference type="Proteomes" id="UP001165080">
    <property type="component" value="Unassembled WGS sequence"/>
</dbReference>
<feature type="region of interest" description="Disordered" evidence="1">
    <location>
        <begin position="258"/>
        <end position="278"/>
    </location>
</feature>
<organism evidence="3 4">
    <name type="scientific">Pleodorina starrii</name>
    <dbReference type="NCBI Taxonomy" id="330485"/>
    <lineage>
        <taxon>Eukaryota</taxon>
        <taxon>Viridiplantae</taxon>
        <taxon>Chlorophyta</taxon>
        <taxon>core chlorophytes</taxon>
        <taxon>Chlorophyceae</taxon>
        <taxon>CS clade</taxon>
        <taxon>Chlamydomonadales</taxon>
        <taxon>Volvocaceae</taxon>
        <taxon>Pleodorina</taxon>
    </lineage>
</organism>
<name>A0A9W6BBS8_9CHLO</name>
<feature type="compositionally biased region" description="Pro residues" evidence="1">
    <location>
        <begin position="383"/>
        <end position="397"/>
    </location>
</feature>
<protein>
    <recommendedName>
        <fullName evidence="2">Sm domain-containing protein</fullName>
    </recommendedName>
</protein>
<dbReference type="AlphaFoldDB" id="A0A9W6BBS8"/>
<dbReference type="InterPro" id="IPR010920">
    <property type="entry name" value="LSM_dom_sf"/>
</dbReference>
<dbReference type="PANTHER" id="PTHR21415:SF1">
    <property type="entry name" value="U7 SNRNA-ASSOCIATED SM-LIKE PROTEIN LSM11"/>
    <property type="match status" value="1"/>
</dbReference>
<feature type="compositionally biased region" description="Low complexity" evidence="1">
    <location>
        <begin position="40"/>
        <end position="68"/>
    </location>
</feature>
<feature type="compositionally biased region" description="Pro residues" evidence="1">
    <location>
        <begin position="69"/>
        <end position="79"/>
    </location>
</feature>
<dbReference type="InterPro" id="IPR039267">
    <property type="entry name" value="Lsm11"/>
</dbReference>
<feature type="region of interest" description="Disordered" evidence="1">
    <location>
        <begin position="365"/>
        <end position="398"/>
    </location>
</feature>